<dbReference type="PRINTS" id="PR00830">
    <property type="entry name" value="ENDOLAPTASE"/>
</dbReference>
<dbReference type="SUPFAM" id="SSF54211">
    <property type="entry name" value="Ribosomal protein S5 domain 2-like"/>
    <property type="match status" value="1"/>
</dbReference>
<dbReference type="InterPro" id="IPR014721">
    <property type="entry name" value="Ribsml_uS5_D2-typ_fold_subgr"/>
</dbReference>
<comment type="caution">
    <text evidence="2">The sequence shown here is derived from an EMBL/GenBank/DDBJ whole genome shotgun (WGS) entry which is preliminary data.</text>
</comment>
<protein>
    <recommendedName>
        <fullName evidence="1">Lon proteolytic domain-containing protein</fullName>
    </recommendedName>
</protein>
<reference evidence="2 3" key="1">
    <citation type="submission" date="2024-10" db="EMBL/GenBank/DDBJ databases">
        <authorList>
            <person name="Kim D."/>
        </authorList>
    </citation>
    <scope>NUCLEOTIDE SEQUENCE [LARGE SCALE GENOMIC DNA]</scope>
    <source>
        <strain evidence="2">BH-2024</strain>
    </source>
</reference>
<organism evidence="2 3">
    <name type="scientific">Heterodera trifolii</name>
    <dbReference type="NCBI Taxonomy" id="157864"/>
    <lineage>
        <taxon>Eukaryota</taxon>
        <taxon>Metazoa</taxon>
        <taxon>Ecdysozoa</taxon>
        <taxon>Nematoda</taxon>
        <taxon>Chromadorea</taxon>
        <taxon>Rhabditida</taxon>
        <taxon>Tylenchina</taxon>
        <taxon>Tylenchomorpha</taxon>
        <taxon>Tylenchoidea</taxon>
        <taxon>Heteroderidae</taxon>
        <taxon>Heteroderinae</taxon>
        <taxon>Heterodera</taxon>
    </lineage>
</organism>
<dbReference type="EMBL" id="JBICBT010001247">
    <property type="protein sequence ID" value="KAL3076635.1"/>
    <property type="molecule type" value="Genomic_DNA"/>
</dbReference>
<dbReference type="InterPro" id="IPR008269">
    <property type="entry name" value="Lon_proteolytic"/>
</dbReference>
<sequence length="221" mass="24067">MSPVLVGVEKFGPQTYFLAVAANVRKWNSSSSASFGQFVTSTVLNRLHNCTFLFSDDGDASTKGGLVYFEAVETEPFDKKAKRGILVKVTAGGGTLDQLGEHTVHIAHSATKDYNRFAKNEYLEDYLDKAKLHMNLRSVSGHNKSGPSGGVAAAICFMTMAMNKKVRPKTAITGRISLKGVVTEVSSIEPKFLAAKQAGMEHVLLPESNHLEEAIDFCFNY</sequence>
<proteinExistence type="predicted"/>
<gene>
    <name evidence="2" type="ORF">niasHT_039089</name>
</gene>
<dbReference type="InterPro" id="IPR020568">
    <property type="entry name" value="Ribosomal_Su5_D2-typ_SF"/>
</dbReference>
<evidence type="ECO:0000313" key="3">
    <source>
        <dbReference type="Proteomes" id="UP001620626"/>
    </source>
</evidence>
<feature type="domain" description="Lon proteolytic" evidence="1">
    <location>
        <begin position="94"/>
        <end position="210"/>
    </location>
</feature>
<name>A0ABD2IHA4_9BILA</name>
<dbReference type="PANTHER" id="PTHR10046">
    <property type="entry name" value="ATP DEPENDENT LON PROTEASE FAMILY MEMBER"/>
    <property type="match status" value="1"/>
</dbReference>
<dbReference type="Pfam" id="PF05362">
    <property type="entry name" value="Lon_C"/>
    <property type="match status" value="1"/>
</dbReference>
<dbReference type="AlphaFoldDB" id="A0ABD2IHA4"/>
<accession>A0ABD2IHA4</accession>
<evidence type="ECO:0000313" key="2">
    <source>
        <dbReference type="EMBL" id="KAL3076635.1"/>
    </source>
</evidence>
<evidence type="ECO:0000259" key="1">
    <source>
        <dbReference type="Pfam" id="PF05362"/>
    </source>
</evidence>
<dbReference type="Gene3D" id="3.30.230.10">
    <property type="match status" value="1"/>
</dbReference>
<dbReference type="Proteomes" id="UP001620626">
    <property type="component" value="Unassembled WGS sequence"/>
</dbReference>
<dbReference type="InterPro" id="IPR027065">
    <property type="entry name" value="Lon_Prtase"/>
</dbReference>
<keyword evidence="3" id="KW-1185">Reference proteome</keyword>